<dbReference type="EMBL" id="JARYGZ010000001">
    <property type="protein sequence ID" value="MDH7638901.1"/>
    <property type="molecule type" value="Genomic_DNA"/>
</dbReference>
<dbReference type="Gene3D" id="3.30.1490.190">
    <property type="match status" value="1"/>
</dbReference>
<gene>
    <name evidence="7" type="ORF">QGN17_09185</name>
</gene>
<keyword evidence="2" id="KW-0678">Repressor</keyword>
<evidence type="ECO:0000256" key="5">
    <source>
        <dbReference type="ARBA" id="ARBA00023125"/>
    </source>
</evidence>
<proteinExistence type="inferred from homology"/>
<dbReference type="SUPFAM" id="SSF46785">
    <property type="entry name" value="Winged helix' DNA-binding domain"/>
    <property type="match status" value="1"/>
</dbReference>
<dbReference type="Proteomes" id="UP001160625">
    <property type="component" value="Unassembled WGS sequence"/>
</dbReference>
<dbReference type="Gene3D" id="1.10.10.10">
    <property type="entry name" value="Winged helix-like DNA-binding domain superfamily/Winged helix DNA-binding domain"/>
    <property type="match status" value="1"/>
</dbReference>
<evidence type="ECO:0000256" key="1">
    <source>
        <dbReference type="ARBA" id="ARBA00007957"/>
    </source>
</evidence>
<evidence type="ECO:0000256" key="6">
    <source>
        <dbReference type="ARBA" id="ARBA00023163"/>
    </source>
</evidence>
<accession>A0ABT6N3F0</accession>
<dbReference type="InterPro" id="IPR036390">
    <property type="entry name" value="WH_DNA-bd_sf"/>
</dbReference>
<keyword evidence="6" id="KW-0804">Transcription</keyword>
<dbReference type="InterPro" id="IPR002481">
    <property type="entry name" value="FUR"/>
</dbReference>
<evidence type="ECO:0000256" key="3">
    <source>
        <dbReference type="ARBA" id="ARBA00022833"/>
    </source>
</evidence>
<comment type="similarity">
    <text evidence="1">Belongs to the Fur family.</text>
</comment>
<dbReference type="RefSeq" id="WP_281044175.1">
    <property type="nucleotide sequence ID" value="NZ_JARYGZ010000001.1"/>
</dbReference>
<organism evidence="7 8">
    <name type="scientific">Sphingomonas oryzagri</name>
    <dbReference type="NCBI Taxonomy" id="3042314"/>
    <lineage>
        <taxon>Bacteria</taxon>
        <taxon>Pseudomonadati</taxon>
        <taxon>Pseudomonadota</taxon>
        <taxon>Alphaproteobacteria</taxon>
        <taxon>Sphingomonadales</taxon>
        <taxon>Sphingomonadaceae</taxon>
        <taxon>Sphingomonas</taxon>
    </lineage>
</organism>
<dbReference type="PANTHER" id="PTHR33202">
    <property type="entry name" value="ZINC UPTAKE REGULATION PROTEIN"/>
    <property type="match status" value="1"/>
</dbReference>
<keyword evidence="4" id="KW-0805">Transcription regulation</keyword>
<comment type="caution">
    <text evidence="7">The sequence shown here is derived from an EMBL/GenBank/DDBJ whole genome shotgun (WGS) entry which is preliminary data.</text>
</comment>
<reference evidence="7" key="1">
    <citation type="submission" date="2023-04" db="EMBL/GenBank/DDBJ databases">
        <title>Sphingomonas sp. MAHUQ-71 isolated from rice field.</title>
        <authorList>
            <person name="Huq M.A."/>
        </authorList>
    </citation>
    <scope>NUCLEOTIDE SEQUENCE</scope>
    <source>
        <strain evidence="7">MAHUQ-71</strain>
    </source>
</reference>
<keyword evidence="5" id="KW-0238">DNA-binding</keyword>
<keyword evidence="3" id="KW-0862">Zinc</keyword>
<name>A0ABT6N3F0_9SPHN</name>
<protein>
    <submittedName>
        <fullName evidence="7">Fur family transcriptional regulator</fullName>
    </submittedName>
</protein>
<evidence type="ECO:0000313" key="8">
    <source>
        <dbReference type="Proteomes" id="UP001160625"/>
    </source>
</evidence>
<keyword evidence="8" id="KW-1185">Reference proteome</keyword>
<dbReference type="Pfam" id="PF01475">
    <property type="entry name" value="FUR"/>
    <property type="match status" value="1"/>
</dbReference>
<evidence type="ECO:0000256" key="2">
    <source>
        <dbReference type="ARBA" id="ARBA00022491"/>
    </source>
</evidence>
<dbReference type="InterPro" id="IPR036388">
    <property type="entry name" value="WH-like_DNA-bd_sf"/>
</dbReference>
<evidence type="ECO:0000313" key="7">
    <source>
        <dbReference type="EMBL" id="MDH7638901.1"/>
    </source>
</evidence>
<sequence length="161" mass="17434">MATATRHAHAHHHGAALAEAAQAELESRGEQWTQLRSAVFDILSRFEKPASAYDITEQLSAAQGRRIAANSVYRILDLFVTSNLAQRIESANAYIANPHPGCRHDCIFLVCDNCGQATHVDDDAVAAKVREAAEKAGFVPERPVIEVHGRCTDCAAKATLS</sequence>
<evidence type="ECO:0000256" key="4">
    <source>
        <dbReference type="ARBA" id="ARBA00023015"/>
    </source>
</evidence>
<dbReference type="PANTHER" id="PTHR33202:SF6">
    <property type="entry name" value="ZINC UPTAKE REGULATION PROTEIN"/>
    <property type="match status" value="1"/>
</dbReference>
<dbReference type="InterPro" id="IPR043135">
    <property type="entry name" value="Fur_C"/>
</dbReference>